<dbReference type="Gene3D" id="3.40.50.720">
    <property type="entry name" value="NAD(P)-binding Rossmann-like Domain"/>
    <property type="match status" value="1"/>
</dbReference>
<gene>
    <name evidence="5" type="ORF">PZE19_14835</name>
</gene>
<sequence length="414" mass="45015">MHDPIEAATRRGFLAAGAAAAVASQATAPKIDEPPKAVEVPGMKAKTEAQAGPPPAPAPPAKRLGFAVVGLGELALGEVLPAFGRCKYARPTALVSGDRAKAEKVADQYGIGPEHIYDYQNFDRIADDPTVDVVYIILPNSMHREFTVRAAKAGKHVLCEKPMANTSAECEAMIAACESARRLLMIAYRCQYEPHHREMIRLARSGELGPIRMIEASNGQNQGPADQWRHKKALAGGGSLPDVGIYCLNAARYITGEEPVQVTAQIAVDPSDPRFREVEDRISFQLRFPSGVLAVCQSFYSAHESRRCRVLAEKGWIDMDPAFAYHGLRMKTSRARDEAELTTAIALPEHDQFALEMDHMARRVAAGERPHTPGEEGLQDIRIIEAIYRAAREGKPVDLAAVEARDATRGPAPG</sequence>
<evidence type="ECO:0000259" key="4">
    <source>
        <dbReference type="Pfam" id="PF22725"/>
    </source>
</evidence>
<feature type="domain" description="Gfo/Idh/MocA-like oxidoreductase N-terminal" evidence="3">
    <location>
        <begin position="65"/>
        <end position="188"/>
    </location>
</feature>
<evidence type="ECO:0000313" key="5">
    <source>
        <dbReference type="EMBL" id="MDG3005061.1"/>
    </source>
</evidence>
<evidence type="ECO:0000256" key="2">
    <source>
        <dbReference type="ARBA" id="ARBA00023002"/>
    </source>
</evidence>
<dbReference type="SUPFAM" id="SSF55347">
    <property type="entry name" value="Glyceraldehyde-3-phosphate dehydrogenase-like, C-terminal domain"/>
    <property type="match status" value="1"/>
</dbReference>
<evidence type="ECO:0000313" key="6">
    <source>
        <dbReference type="Proteomes" id="UP001216907"/>
    </source>
</evidence>
<feature type="domain" description="GFO/IDH/MocA-like oxidoreductase" evidence="4">
    <location>
        <begin position="197"/>
        <end position="317"/>
    </location>
</feature>
<dbReference type="Proteomes" id="UP001216907">
    <property type="component" value="Unassembled WGS sequence"/>
</dbReference>
<dbReference type="PANTHER" id="PTHR22604:SF105">
    <property type="entry name" value="TRANS-1,2-DIHYDROBENZENE-1,2-DIOL DEHYDROGENASE"/>
    <property type="match status" value="1"/>
</dbReference>
<comment type="similarity">
    <text evidence="1">Belongs to the Gfo/Idh/MocA family.</text>
</comment>
<dbReference type="SUPFAM" id="SSF51735">
    <property type="entry name" value="NAD(P)-binding Rossmann-fold domains"/>
    <property type="match status" value="1"/>
</dbReference>
<dbReference type="PANTHER" id="PTHR22604">
    <property type="entry name" value="OXIDOREDUCTASES"/>
    <property type="match status" value="1"/>
</dbReference>
<proteinExistence type="inferred from homology"/>
<dbReference type="InterPro" id="IPR000683">
    <property type="entry name" value="Gfo/Idh/MocA-like_OxRdtase_N"/>
</dbReference>
<organism evidence="5 6">
    <name type="scientific">Paludisphaera mucosa</name>
    <dbReference type="NCBI Taxonomy" id="3030827"/>
    <lineage>
        <taxon>Bacteria</taxon>
        <taxon>Pseudomonadati</taxon>
        <taxon>Planctomycetota</taxon>
        <taxon>Planctomycetia</taxon>
        <taxon>Isosphaerales</taxon>
        <taxon>Isosphaeraceae</taxon>
        <taxon>Paludisphaera</taxon>
    </lineage>
</organism>
<name>A0ABT6FBX9_9BACT</name>
<dbReference type="InterPro" id="IPR055170">
    <property type="entry name" value="GFO_IDH_MocA-like_dom"/>
</dbReference>
<dbReference type="PROSITE" id="PS51318">
    <property type="entry name" value="TAT"/>
    <property type="match status" value="1"/>
</dbReference>
<dbReference type="Gene3D" id="3.30.360.10">
    <property type="entry name" value="Dihydrodipicolinate Reductase, domain 2"/>
    <property type="match status" value="1"/>
</dbReference>
<protein>
    <submittedName>
        <fullName evidence="5">Gfo/Idh/MocA family oxidoreductase</fullName>
    </submittedName>
</protein>
<keyword evidence="2" id="KW-0560">Oxidoreductase</keyword>
<comment type="caution">
    <text evidence="5">The sequence shown here is derived from an EMBL/GenBank/DDBJ whole genome shotgun (WGS) entry which is preliminary data.</text>
</comment>
<dbReference type="InterPro" id="IPR036291">
    <property type="entry name" value="NAD(P)-bd_dom_sf"/>
</dbReference>
<evidence type="ECO:0000259" key="3">
    <source>
        <dbReference type="Pfam" id="PF01408"/>
    </source>
</evidence>
<dbReference type="InterPro" id="IPR006311">
    <property type="entry name" value="TAT_signal"/>
</dbReference>
<dbReference type="Pfam" id="PF01408">
    <property type="entry name" value="GFO_IDH_MocA"/>
    <property type="match status" value="1"/>
</dbReference>
<dbReference type="Pfam" id="PF22725">
    <property type="entry name" value="GFO_IDH_MocA_C3"/>
    <property type="match status" value="1"/>
</dbReference>
<reference evidence="5 6" key="1">
    <citation type="submission" date="2023-03" db="EMBL/GenBank/DDBJ databases">
        <title>Paludisphaera mucosa sp. nov. a novel planctomycete from northern fen.</title>
        <authorList>
            <person name="Ivanova A."/>
        </authorList>
    </citation>
    <scope>NUCLEOTIDE SEQUENCE [LARGE SCALE GENOMIC DNA]</scope>
    <source>
        <strain evidence="5 6">Pla2</strain>
    </source>
</reference>
<dbReference type="RefSeq" id="WP_277861410.1">
    <property type="nucleotide sequence ID" value="NZ_JARRAG010000002.1"/>
</dbReference>
<dbReference type="InterPro" id="IPR008354">
    <property type="entry name" value="Glc-Fru_OxRdtase_bac"/>
</dbReference>
<dbReference type="InterPro" id="IPR050984">
    <property type="entry name" value="Gfo/Idh/MocA_domain"/>
</dbReference>
<accession>A0ABT6FBX9</accession>
<keyword evidence="6" id="KW-1185">Reference proteome</keyword>
<evidence type="ECO:0000256" key="1">
    <source>
        <dbReference type="ARBA" id="ARBA00010928"/>
    </source>
</evidence>
<dbReference type="PRINTS" id="PR01775">
    <property type="entry name" value="GLFROXRDTASE"/>
</dbReference>
<dbReference type="EMBL" id="JARRAG010000002">
    <property type="protein sequence ID" value="MDG3005061.1"/>
    <property type="molecule type" value="Genomic_DNA"/>
</dbReference>